<accession>A0AA40B3C6</accession>
<feature type="region of interest" description="Disordered" evidence="10">
    <location>
        <begin position="1"/>
        <end position="28"/>
    </location>
</feature>
<evidence type="ECO:0000256" key="3">
    <source>
        <dbReference type="ARBA" id="ARBA00012601"/>
    </source>
</evidence>
<reference evidence="11" key="1">
    <citation type="submission" date="2023-06" db="EMBL/GenBank/DDBJ databases">
        <title>Genome-scale phylogeny and comparative genomics of the fungal order Sordariales.</title>
        <authorList>
            <consortium name="Lawrence Berkeley National Laboratory"/>
            <person name="Hensen N."/>
            <person name="Bonometti L."/>
            <person name="Westerberg I."/>
            <person name="Brannstrom I.O."/>
            <person name="Guillou S."/>
            <person name="Cros-Aarteil S."/>
            <person name="Calhoun S."/>
            <person name="Haridas S."/>
            <person name="Kuo A."/>
            <person name="Mondo S."/>
            <person name="Pangilinan J."/>
            <person name="Riley R."/>
            <person name="LaButti K."/>
            <person name="Andreopoulos B."/>
            <person name="Lipzen A."/>
            <person name="Chen C."/>
            <person name="Yanf M."/>
            <person name="Daum C."/>
            <person name="Ng V."/>
            <person name="Clum A."/>
            <person name="Steindorff A."/>
            <person name="Ohm R."/>
            <person name="Martin F."/>
            <person name="Silar P."/>
            <person name="Natvig D."/>
            <person name="Lalanne C."/>
            <person name="Gautier V."/>
            <person name="Ament-velasquez S.L."/>
            <person name="Kruys A."/>
            <person name="Hutchinson M.I."/>
            <person name="Powell A.J."/>
            <person name="Barry K."/>
            <person name="Miller A.N."/>
            <person name="Grigoriev I.V."/>
            <person name="Debuchy R."/>
            <person name="Gladieux P."/>
            <person name="Thoren M.H."/>
            <person name="Johannesson H."/>
        </authorList>
    </citation>
    <scope>NUCLEOTIDE SEQUENCE</scope>
    <source>
        <strain evidence="11">SMH2392-1A</strain>
    </source>
</reference>
<gene>
    <name evidence="11" type="ORF">B0T26DRAFT_868246</name>
</gene>
<proteinExistence type="inferred from homology"/>
<feature type="compositionally biased region" description="Basic and acidic residues" evidence="10">
    <location>
        <begin position="13"/>
        <end position="23"/>
    </location>
</feature>
<dbReference type="PANTHER" id="PTHR33753:SF1">
    <property type="entry name" value="ENDO-BETA-1,4-GLUCANASE CELB"/>
    <property type="match status" value="1"/>
</dbReference>
<feature type="compositionally biased region" description="Polar residues" evidence="10">
    <location>
        <begin position="1"/>
        <end position="12"/>
    </location>
</feature>
<comment type="caution">
    <text evidence="11">The sequence shown here is derived from an EMBL/GenBank/DDBJ whole genome shotgun (WGS) entry which is preliminary data.</text>
</comment>
<evidence type="ECO:0000313" key="12">
    <source>
        <dbReference type="Proteomes" id="UP001172101"/>
    </source>
</evidence>
<dbReference type="AlphaFoldDB" id="A0AA40B3C6"/>
<dbReference type="GeneID" id="85331128"/>
<dbReference type="Proteomes" id="UP001172101">
    <property type="component" value="Unassembled WGS sequence"/>
</dbReference>
<dbReference type="RefSeq" id="XP_060299681.1">
    <property type="nucleotide sequence ID" value="XM_060447858.1"/>
</dbReference>
<comment type="similarity">
    <text evidence="2">Belongs to the glycosyl hydrolase 7 (cellulase C) family.</text>
</comment>
<evidence type="ECO:0000256" key="8">
    <source>
        <dbReference type="ARBA" id="ARBA00023295"/>
    </source>
</evidence>
<protein>
    <recommendedName>
        <fullName evidence="3">cellulase</fullName>
        <ecNumber evidence="3">3.2.1.4</ecNumber>
    </recommendedName>
</protein>
<evidence type="ECO:0000256" key="9">
    <source>
        <dbReference type="ARBA" id="ARBA00023326"/>
    </source>
</evidence>
<dbReference type="PANTHER" id="PTHR33753">
    <property type="entry name" value="1,4-BETA-D-GLUCAN CELLOBIOHYDROLASE B"/>
    <property type="match status" value="1"/>
</dbReference>
<keyword evidence="6" id="KW-0325">Glycoprotein</keyword>
<evidence type="ECO:0000256" key="2">
    <source>
        <dbReference type="ARBA" id="ARBA00006044"/>
    </source>
</evidence>
<name>A0AA40B3C6_9PEZI</name>
<dbReference type="InterPro" id="IPR001722">
    <property type="entry name" value="Glyco_hydro_7"/>
</dbReference>
<dbReference type="GO" id="GO:0030245">
    <property type="term" value="P:cellulose catabolic process"/>
    <property type="evidence" value="ECO:0007669"/>
    <property type="project" value="UniProtKB-KW"/>
</dbReference>
<keyword evidence="9" id="KW-0624">Polysaccharide degradation</keyword>
<evidence type="ECO:0000256" key="6">
    <source>
        <dbReference type="ARBA" id="ARBA00023180"/>
    </source>
</evidence>
<dbReference type="InterPro" id="IPR013320">
    <property type="entry name" value="ConA-like_dom_sf"/>
</dbReference>
<keyword evidence="4" id="KW-0378">Hydrolase</keyword>
<dbReference type="Pfam" id="PF00840">
    <property type="entry name" value="Glyco_hydro_7"/>
    <property type="match status" value="1"/>
</dbReference>
<comment type="catalytic activity">
    <reaction evidence="1">
        <text>Endohydrolysis of (1-&gt;4)-beta-D-glucosidic linkages in cellulose, lichenin and cereal beta-D-glucans.</text>
        <dbReference type="EC" id="3.2.1.4"/>
    </reaction>
</comment>
<dbReference type="EMBL" id="JAUIRO010000002">
    <property type="protein sequence ID" value="KAK0726825.1"/>
    <property type="molecule type" value="Genomic_DNA"/>
</dbReference>
<organism evidence="11 12">
    <name type="scientific">Lasiosphaeria miniovina</name>
    <dbReference type="NCBI Taxonomy" id="1954250"/>
    <lineage>
        <taxon>Eukaryota</taxon>
        <taxon>Fungi</taxon>
        <taxon>Dikarya</taxon>
        <taxon>Ascomycota</taxon>
        <taxon>Pezizomycotina</taxon>
        <taxon>Sordariomycetes</taxon>
        <taxon>Sordariomycetidae</taxon>
        <taxon>Sordariales</taxon>
        <taxon>Lasiosphaeriaceae</taxon>
        <taxon>Lasiosphaeria</taxon>
    </lineage>
</organism>
<dbReference type="SUPFAM" id="SSF49899">
    <property type="entry name" value="Concanavalin A-like lectins/glucanases"/>
    <property type="match status" value="1"/>
</dbReference>
<keyword evidence="12" id="KW-1185">Reference proteome</keyword>
<dbReference type="Gene3D" id="2.70.100.10">
    <property type="entry name" value="Glycoside hydrolase, family 7, domain"/>
    <property type="match status" value="1"/>
</dbReference>
<evidence type="ECO:0000256" key="1">
    <source>
        <dbReference type="ARBA" id="ARBA00000966"/>
    </source>
</evidence>
<evidence type="ECO:0000256" key="7">
    <source>
        <dbReference type="ARBA" id="ARBA00023277"/>
    </source>
</evidence>
<keyword evidence="8" id="KW-0326">Glycosidase</keyword>
<dbReference type="GO" id="GO:0008810">
    <property type="term" value="F:cellulase activity"/>
    <property type="evidence" value="ECO:0007669"/>
    <property type="project" value="UniProtKB-EC"/>
</dbReference>
<evidence type="ECO:0000256" key="4">
    <source>
        <dbReference type="ARBA" id="ARBA00022801"/>
    </source>
</evidence>
<evidence type="ECO:0000313" key="11">
    <source>
        <dbReference type="EMBL" id="KAK0726825.1"/>
    </source>
</evidence>
<evidence type="ECO:0000256" key="10">
    <source>
        <dbReference type="SAM" id="MobiDB-lite"/>
    </source>
</evidence>
<sequence>MRPNTSNQTAESRSSHNLHEVKTAADNTTTSELAEIWRFYVQDGAVIPNSVTTANAAVAALTGGYRGAVKQDFCEARNNASNSVRRGGLPAMGQAPARGMVLVLSLWNSLGTIVV</sequence>
<keyword evidence="7" id="KW-0119">Carbohydrate metabolism</keyword>
<evidence type="ECO:0000256" key="5">
    <source>
        <dbReference type="ARBA" id="ARBA00023001"/>
    </source>
</evidence>
<keyword evidence="5" id="KW-0136">Cellulose degradation</keyword>
<dbReference type="EC" id="3.2.1.4" evidence="3"/>
<dbReference type="InterPro" id="IPR037019">
    <property type="entry name" value="Glyco_hydro_7_sf"/>
</dbReference>